<feature type="domain" description="RNase H type-1" evidence="10">
    <location>
        <begin position="292"/>
        <end position="436"/>
    </location>
</feature>
<dbReference type="STRING" id="100816.A0A175WE86"/>
<dbReference type="InterPro" id="IPR012337">
    <property type="entry name" value="RNaseH-like_sf"/>
</dbReference>
<dbReference type="PANTHER" id="PTHR10642">
    <property type="entry name" value="RIBONUCLEASE H1"/>
    <property type="match status" value="1"/>
</dbReference>
<keyword evidence="12" id="KW-1185">Reference proteome</keyword>
<dbReference type="Proteomes" id="UP000078237">
    <property type="component" value="Unassembled WGS sequence"/>
</dbReference>
<gene>
    <name evidence="11" type="ORF">MMYC01_201543</name>
</gene>
<protein>
    <recommendedName>
        <fullName evidence="3">ribonuclease H</fullName>
        <ecNumber evidence="3">3.1.26.4</ecNumber>
    </recommendedName>
</protein>
<keyword evidence="9" id="KW-0472">Membrane</keyword>
<reference evidence="11 12" key="1">
    <citation type="journal article" date="2016" name="Genome Announc.">
        <title>Genome Sequence of Madurella mycetomatis mm55, Isolated from a Human Mycetoma Case in Sudan.</title>
        <authorList>
            <person name="Smit S."/>
            <person name="Derks M.F."/>
            <person name="Bervoets S."/>
            <person name="Fahal A."/>
            <person name="van Leeuwen W."/>
            <person name="van Belkum A."/>
            <person name="van de Sande W.W."/>
        </authorList>
    </citation>
    <scope>NUCLEOTIDE SEQUENCE [LARGE SCALE GENOMIC DNA]</scope>
    <source>
        <strain evidence="12">mm55</strain>
    </source>
</reference>
<dbReference type="InterPro" id="IPR050092">
    <property type="entry name" value="RNase_H"/>
</dbReference>
<keyword evidence="7" id="KW-0378">Hydrolase</keyword>
<evidence type="ECO:0000256" key="3">
    <source>
        <dbReference type="ARBA" id="ARBA00012180"/>
    </source>
</evidence>
<evidence type="ECO:0000256" key="8">
    <source>
        <dbReference type="SAM" id="MobiDB-lite"/>
    </source>
</evidence>
<dbReference type="Gene3D" id="3.30.420.10">
    <property type="entry name" value="Ribonuclease H-like superfamily/Ribonuclease H"/>
    <property type="match status" value="1"/>
</dbReference>
<feature type="compositionally biased region" description="Acidic residues" evidence="8">
    <location>
        <begin position="225"/>
        <end position="235"/>
    </location>
</feature>
<dbReference type="PANTHER" id="PTHR10642:SF26">
    <property type="entry name" value="RIBONUCLEASE H1"/>
    <property type="match status" value="1"/>
</dbReference>
<feature type="region of interest" description="Disordered" evidence="8">
    <location>
        <begin position="222"/>
        <end position="277"/>
    </location>
</feature>
<dbReference type="EMBL" id="LCTW02000021">
    <property type="protein sequence ID" value="KXX82087.1"/>
    <property type="molecule type" value="Genomic_DNA"/>
</dbReference>
<feature type="transmembrane region" description="Helical" evidence="9">
    <location>
        <begin position="152"/>
        <end position="172"/>
    </location>
</feature>
<dbReference type="GO" id="GO:0046872">
    <property type="term" value="F:metal ion binding"/>
    <property type="evidence" value="ECO:0007669"/>
    <property type="project" value="UniProtKB-KW"/>
</dbReference>
<dbReference type="VEuPathDB" id="FungiDB:MMYC01_201543"/>
<sequence length="436" mass="49053">MDPISKSVVDAGRRHIFYANERGERFNITAVHRMNMHYLRKRIMDETASILNQGSMDDENSKTLTSLIQDYCTAAKDRELMRDWAYRDWDNNPFHLKAERPMERDLFNHLKSIGIQPERVRSIPSVEDSLMPDLPGGPWDYPSATRTRRQRYALAILGGVILNAPMILMVLIPKFANYTRPNDPDPMPLGWYLAQGLMPLTASSSDDEEGPYYSFMEEVLSRDGQDEDENEDDDGDHPGSEIEATDLDLAADGSNTTGPDAPRSNSSSISLGPRLRRGTGRAFPTKYTLRNDAGKVLIRTDGACVDNGQPSPKAGWAFWHGFGPSGNLVVASGRLEKEGPFGDDSIQSSNRAELRAVIAALRFRHWHGEGFHTLVIATDSEYAVEGSTKWAKTWIKNRWIRRAGDGVKNRDLWEALLGEIERYKDEGMAVERLPPR</sequence>
<proteinExistence type="inferred from homology"/>
<dbReference type="GO" id="GO:0004523">
    <property type="term" value="F:RNA-DNA hybrid ribonuclease activity"/>
    <property type="evidence" value="ECO:0007669"/>
    <property type="project" value="UniProtKB-EC"/>
</dbReference>
<dbReference type="Pfam" id="PF00075">
    <property type="entry name" value="RNase_H"/>
    <property type="match status" value="1"/>
</dbReference>
<dbReference type="AlphaFoldDB" id="A0A175WE86"/>
<comment type="caution">
    <text evidence="11">The sequence shown here is derived from an EMBL/GenBank/DDBJ whole genome shotgun (WGS) entry which is preliminary data.</text>
</comment>
<evidence type="ECO:0000256" key="1">
    <source>
        <dbReference type="ARBA" id="ARBA00000077"/>
    </source>
</evidence>
<comment type="catalytic activity">
    <reaction evidence="1">
        <text>Endonucleolytic cleavage to 5'-phosphomonoester.</text>
        <dbReference type="EC" id="3.1.26.4"/>
    </reaction>
</comment>
<evidence type="ECO:0000256" key="6">
    <source>
        <dbReference type="ARBA" id="ARBA00022759"/>
    </source>
</evidence>
<evidence type="ECO:0000259" key="10">
    <source>
        <dbReference type="PROSITE" id="PS50879"/>
    </source>
</evidence>
<dbReference type="SUPFAM" id="SSF53098">
    <property type="entry name" value="Ribonuclease H-like"/>
    <property type="match status" value="1"/>
</dbReference>
<evidence type="ECO:0000313" key="12">
    <source>
        <dbReference type="Proteomes" id="UP000078237"/>
    </source>
</evidence>
<evidence type="ECO:0000313" key="11">
    <source>
        <dbReference type="EMBL" id="KXX82087.1"/>
    </source>
</evidence>
<evidence type="ECO:0000256" key="2">
    <source>
        <dbReference type="ARBA" id="ARBA00005300"/>
    </source>
</evidence>
<evidence type="ECO:0000256" key="4">
    <source>
        <dbReference type="ARBA" id="ARBA00022722"/>
    </source>
</evidence>
<comment type="similarity">
    <text evidence="2">Belongs to the RNase H family.</text>
</comment>
<keyword evidence="9" id="KW-1133">Transmembrane helix</keyword>
<keyword evidence="4" id="KW-0540">Nuclease</keyword>
<evidence type="ECO:0000256" key="7">
    <source>
        <dbReference type="ARBA" id="ARBA00022801"/>
    </source>
</evidence>
<keyword evidence="5" id="KW-0479">Metal-binding</keyword>
<evidence type="ECO:0000256" key="5">
    <source>
        <dbReference type="ARBA" id="ARBA00022723"/>
    </source>
</evidence>
<dbReference type="GO" id="GO:0003676">
    <property type="term" value="F:nucleic acid binding"/>
    <property type="evidence" value="ECO:0007669"/>
    <property type="project" value="InterPro"/>
</dbReference>
<keyword evidence="9" id="KW-0812">Transmembrane</keyword>
<dbReference type="OrthoDB" id="4573281at2759"/>
<accession>A0A175WE86</accession>
<name>A0A175WE86_9PEZI</name>
<evidence type="ECO:0000256" key="9">
    <source>
        <dbReference type="SAM" id="Phobius"/>
    </source>
</evidence>
<dbReference type="InterPro" id="IPR002156">
    <property type="entry name" value="RNaseH_domain"/>
</dbReference>
<organism evidence="11 12">
    <name type="scientific">Madurella mycetomatis</name>
    <dbReference type="NCBI Taxonomy" id="100816"/>
    <lineage>
        <taxon>Eukaryota</taxon>
        <taxon>Fungi</taxon>
        <taxon>Dikarya</taxon>
        <taxon>Ascomycota</taxon>
        <taxon>Pezizomycotina</taxon>
        <taxon>Sordariomycetes</taxon>
        <taxon>Sordariomycetidae</taxon>
        <taxon>Sordariales</taxon>
        <taxon>Sordariales incertae sedis</taxon>
        <taxon>Madurella</taxon>
    </lineage>
</organism>
<keyword evidence="6" id="KW-0255">Endonuclease</keyword>
<feature type="compositionally biased region" description="Polar residues" evidence="8">
    <location>
        <begin position="253"/>
        <end position="270"/>
    </location>
</feature>
<dbReference type="PROSITE" id="PS50879">
    <property type="entry name" value="RNASE_H_1"/>
    <property type="match status" value="1"/>
</dbReference>
<dbReference type="InterPro" id="IPR036397">
    <property type="entry name" value="RNaseH_sf"/>
</dbReference>
<dbReference type="CDD" id="cd13934">
    <property type="entry name" value="RNase_H_Dikarya_like"/>
    <property type="match status" value="1"/>
</dbReference>
<dbReference type="GO" id="GO:0043137">
    <property type="term" value="P:DNA replication, removal of RNA primer"/>
    <property type="evidence" value="ECO:0007669"/>
    <property type="project" value="TreeGrafter"/>
</dbReference>
<dbReference type="EC" id="3.1.26.4" evidence="3"/>